<protein>
    <recommendedName>
        <fullName evidence="4">O-antigen ligase domain-containing protein</fullName>
    </recommendedName>
</protein>
<evidence type="ECO:0000256" key="1">
    <source>
        <dbReference type="SAM" id="Phobius"/>
    </source>
</evidence>
<dbReference type="AlphaFoldDB" id="A0A6L8TB51"/>
<feature type="transmembrane region" description="Helical" evidence="1">
    <location>
        <begin position="207"/>
        <end position="224"/>
    </location>
</feature>
<keyword evidence="1" id="KW-0812">Transmembrane</keyword>
<gene>
    <name evidence="2" type="ORF">GT694_05245</name>
</gene>
<accession>A0A6L8TB51</accession>
<proteinExistence type="predicted"/>
<keyword evidence="1" id="KW-0472">Membrane</keyword>
<feature type="transmembrane region" description="Helical" evidence="1">
    <location>
        <begin position="94"/>
        <end position="110"/>
    </location>
</feature>
<dbReference type="RefSeq" id="WP_161208885.1">
    <property type="nucleotide sequence ID" value="NZ_WWVT01000005.1"/>
</dbReference>
<feature type="transmembrane region" description="Helical" evidence="1">
    <location>
        <begin position="342"/>
        <end position="359"/>
    </location>
</feature>
<feature type="transmembrane region" description="Helical" evidence="1">
    <location>
        <begin position="157"/>
        <end position="177"/>
    </location>
</feature>
<sequence length="398" mass="45778">MKKLFIKEKKINISDLLFGLAYLPWIYAWMFTPTYYKDILHPYAIIKFMQVFGIILLLLRLGLKSKIKIRSLIISILMIICGTVVSYNNQNASLVFYSVIIIVLASDMNLEKIVRWTMVGQICITLITIFSAFAGIIPNVISNSMAGGFSRIRYGMGYTYSTFLPNYLLSILIEYIYLKKNKKWKILEIAIFLICNMFTYYYTRTRLAFGMISVVLFAEFINIFRKHKVDKSVGGIFSIFTKWGVVLCAAFSILTTCFYDSSRKFLAFLNTLLSERLRFGKMGLIQHGVSLFGSDVVWETDASKYNYIDSSYINIMICYGLIVFLVVIVGFTIAGRFAVKENNRAMCLALLLWFARAVIDPQLFLLWFNPFLFLIGEAFSGILKKRRSENAVTSMRIQ</sequence>
<feature type="transmembrane region" description="Helical" evidence="1">
    <location>
        <begin position="117"/>
        <end position="137"/>
    </location>
</feature>
<evidence type="ECO:0000313" key="3">
    <source>
        <dbReference type="Proteomes" id="UP000473323"/>
    </source>
</evidence>
<feature type="transmembrane region" description="Helical" evidence="1">
    <location>
        <begin position="42"/>
        <end position="59"/>
    </location>
</feature>
<keyword evidence="1" id="KW-1133">Transmembrane helix</keyword>
<evidence type="ECO:0000313" key="2">
    <source>
        <dbReference type="EMBL" id="MZL61465.1"/>
    </source>
</evidence>
<name>A0A6L8TB51_9FIRM</name>
<comment type="caution">
    <text evidence="2">The sequence shown here is derived from an EMBL/GenBank/DDBJ whole genome shotgun (WGS) entry which is preliminary data.</text>
</comment>
<dbReference type="Proteomes" id="UP000473323">
    <property type="component" value="Unassembled WGS sequence"/>
</dbReference>
<feature type="transmembrane region" description="Helical" evidence="1">
    <location>
        <begin position="312"/>
        <end position="335"/>
    </location>
</feature>
<evidence type="ECO:0008006" key="4">
    <source>
        <dbReference type="Google" id="ProtNLM"/>
    </source>
</evidence>
<dbReference type="EMBL" id="WWVT01000005">
    <property type="protein sequence ID" value="MZL61465.1"/>
    <property type="molecule type" value="Genomic_DNA"/>
</dbReference>
<reference evidence="2 3" key="1">
    <citation type="journal article" date="2019" name="Nat. Med.">
        <title>A library of human gut bacterial isolates paired with longitudinal multiomics data enables mechanistic microbiome research.</title>
        <authorList>
            <person name="Poyet M."/>
            <person name="Groussin M."/>
            <person name="Gibbons S.M."/>
            <person name="Avila-Pacheco J."/>
            <person name="Jiang X."/>
            <person name="Kearney S.M."/>
            <person name="Perrotta A.R."/>
            <person name="Berdy B."/>
            <person name="Zhao S."/>
            <person name="Lieberman T.D."/>
            <person name="Swanson P.K."/>
            <person name="Smith M."/>
            <person name="Roesemann S."/>
            <person name="Alexander J.E."/>
            <person name="Rich S.A."/>
            <person name="Livny J."/>
            <person name="Vlamakis H."/>
            <person name="Clish C."/>
            <person name="Bullock K."/>
            <person name="Deik A."/>
            <person name="Scott J."/>
            <person name="Pierce K.A."/>
            <person name="Xavier R.J."/>
            <person name="Alm E.J."/>
        </authorList>
    </citation>
    <scope>NUCLEOTIDE SEQUENCE [LARGE SCALE GENOMIC DNA]</scope>
    <source>
        <strain evidence="2 3">BIOML-A4</strain>
    </source>
</reference>
<feature type="transmembrane region" description="Helical" evidence="1">
    <location>
        <begin position="71"/>
        <end position="88"/>
    </location>
</feature>
<feature type="transmembrane region" description="Helical" evidence="1">
    <location>
        <begin position="236"/>
        <end position="259"/>
    </location>
</feature>
<feature type="transmembrane region" description="Helical" evidence="1">
    <location>
        <begin position="12"/>
        <end position="30"/>
    </location>
</feature>
<feature type="transmembrane region" description="Helical" evidence="1">
    <location>
        <begin position="184"/>
        <end position="201"/>
    </location>
</feature>
<feature type="transmembrane region" description="Helical" evidence="1">
    <location>
        <begin position="365"/>
        <end position="383"/>
    </location>
</feature>
<organism evidence="2 3">
    <name type="scientific">Blautia massiliensis</name>
    <name type="common">ex Durand et al. 2017</name>
    <dbReference type="NCBI Taxonomy" id="1737424"/>
    <lineage>
        <taxon>Bacteria</taxon>
        <taxon>Bacillati</taxon>
        <taxon>Bacillota</taxon>
        <taxon>Clostridia</taxon>
        <taxon>Lachnospirales</taxon>
        <taxon>Lachnospiraceae</taxon>
        <taxon>Blautia</taxon>
    </lineage>
</organism>